<dbReference type="Proteomes" id="UP000261500">
    <property type="component" value="Unplaced"/>
</dbReference>
<feature type="transmembrane region" description="Helical" evidence="5">
    <location>
        <begin position="58"/>
        <end position="79"/>
    </location>
</feature>
<dbReference type="GO" id="GO:0004930">
    <property type="term" value="F:G protein-coupled receptor activity"/>
    <property type="evidence" value="ECO:0007669"/>
    <property type="project" value="InterPro"/>
</dbReference>
<evidence type="ECO:0000256" key="5">
    <source>
        <dbReference type="SAM" id="Phobius"/>
    </source>
</evidence>
<dbReference type="RefSeq" id="XP_014880695.1">
    <property type="nucleotide sequence ID" value="XM_015025209.1"/>
</dbReference>
<evidence type="ECO:0000313" key="8">
    <source>
        <dbReference type="Proteomes" id="UP000261500"/>
    </source>
</evidence>
<dbReference type="Pfam" id="PF00001">
    <property type="entry name" value="7tm_1"/>
    <property type="match status" value="1"/>
</dbReference>
<dbReference type="GeneTree" id="ENSGT00940000161337"/>
<keyword evidence="3 5" id="KW-1133">Transmembrane helix</keyword>
<dbReference type="InterPro" id="IPR052921">
    <property type="entry name" value="GPCR1_Superfamily_Member"/>
</dbReference>
<evidence type="ECO:0000256" key="2">
    <source>
        <dbReference type="ARBA" id="ARBA00022692"/>
    </source>
</evidence>
<proteinExistence type="predicted"/>
<comment type="subcellular location">
    <subcellularLocation>
        <location evidence="1">Membrane</location>
    </subcellularLocation>
</comment>
<feature type="transmembrane region" description="Helical" evidence="5">
    <location>
        <begin position="193"/>
        <end position="213"/>
    </location>
</feature>
<dbReference type="InterPro" id="IPR000276">
    <property type="entry name" value="GPCR_Rhodpsn"/>
</dbReference>
<dbReference type="PRINTS" id="PR00237">
    <property type="entry name" value="GPCRRHODOPSN"/>
</dbReference>
<reference evidence="7" key="2">
    <citation type="submission" date="2025-09" db="UniProtKB">
        <authorList>
            <consortium name="Ensembl"/>
        </authorList>
    </citation>
    <scope>IDENTIFICATION</scope>
</reference>
<keyword evidence="2 5" id="KW-0812">Transmembrane</keyword>
<name>A0A3B3TLU5_9TELE</name>
<dbReference type="OrthoDB" id="8937503at2759"/>
<dbReference type="GO" id="GO:0016020">
    <property type="term" value="C:membrane"/>
    <property type="evidence" value="ECO:0007669"/>
    <property type="project" value="UniProtKB-SubCell"/>
</dbReference>
<feature type="transmembrane region" description="Helical" evidence="5">
    <location>
        <begin position="84"/>
        <end position="103"/>
    </location>
</feature>
<dbReference type="GeneID" id="106942036"/>
<dbReference type="GO" id="GO:0005549">
    <property type="term" value="F:odorant binding"/>
    <property type="evidence" value="ECO:0007669"/>
    <property type="project" value="TreeGrafter"/>
</dbReference>
<dbReference type="PANTHER" id="PTHR26451">
    <property type="entry name" value="G_PROTEIN_RECEP_F1_2 DOMAIN-CONTAINING PROTEIN"/>
    <property type="match status" value="1"/>
</dbReference>
<accession>A0A3B3TLU5</accession>
<feature type="domain" description="G-protein coupled receptors family 1 profile" evidence="6">
    <location>
        <begin position="38"/>
        <end position="283"/>
    </location>
</feature>
<sequence length="305" mass="35798">MNVSAANVTVAIQYGDSFSKALIKNLIVVALSIFINYINAGLIYTFSKHQIFNTNPRYILFVHLVINDMIQVTLTVALFIISYIFFWMPMTVCYFFILIAIFTTENTPLNLACMAVECYIAIWMPLRHAQICTVKKTRLLILLIWATSLVSVLPDLFMTLATESQDYFKLRVFCVRELVFKNPRIIERRNITYIVYLVLVWCIIFFIYFRIMFTARTASKDAKKARNTIVLHGFQLLLCMATYVEHLVKDMVWQWFRDSYLDVLFACYLLFQILPRFISSIIYGVRDKTFRKHLKGYFLCKISPQ</sequence>
<dbReference type="FunFam" id="1.20.1070.10:FF:000096">
    <property type="entry name" value="Odorant receptor 131-2"/>
    <property type="match status" value="1"/>
</dbReference>
<evidence type="ECO:0000256" key="3">
    <source>
        <dbReference type="ARBA" id="ARBA00022989"/>
    </source>
</evidence>
<feature type="transmembrane region" description="Helical" evidence="5">
    <location>
        <begin position="263"/>
        <end position="285"/>
    </location>
</feature>
<protein>
    <submittedName>
        <fullName evidence="7">G-protein coupled receptor 183-like</fullName>
    </submittedName>
</protein>
<dbReference type="GO" id="GO:0004984">
    <property type="term" value="F:olfactory receptor activity"/>
    <property type="evidence" value="ECO:0007669"/>
    <property type="project" value="TreeGrafter"/>
</dbReference>
<organism evidence="7 8">
    <name type="scientific">Poecilia latipinna</name>
    <name type="common">sailfin molly</name>
    <dbReference type="NCBI Taxonomy" id="48699"/>
    <lineage>
        <taxon>Eukaryota</taxon>
        <taxon>Metazoa</taxon>
        <taxon>Chordata</taxon>
        <taxon>Craniata</taxon>
        <taxon>Vertebrata</taxon>
        <taxon>Euteleostomi</taxon>
        <taxon>Actinopterygii</taxon>
        <taxon>Neopterygii</taxon>
        <taxon>Teleostei</taxon>
        <taxon>Neoteleostei</taxon>
        <taxon>Acanthomorphata</taxon>
        <taxon>Ovalentaria</taxon>
        <taxon>Atherinomorphae</taxon>
        <taxon>Cyprinodontiformes</taxon>
        <taxon>Poeciliidae</taxon>
        <taxon>Poeciliinae</taxon>
        <taxon>Poecilia</taxon>
    </lineage>
</organism>
<feature type="transmembrane region" description="Helical" evidence="5">
    <location>
        <begin position="139"/>
        <end position="161"/>
    </location>
</feature>
<evidence type="ECO:0000313" key="7">
    <source>
        <dbReference type="Ensembl" id="ENSPLAP00000001573.1"/>
    </source>
</evidence>
<dbReference type="KEGG" id="plai:106942036"/>
<dbReference type="CDD" id="cd00637">
    <property type="entry name" value="7tm_classA_rhodopsin-like"/>
    <property type="match status" value="1"/>
</dbReference>
<dbReference type="PROSITE" id="PS50262">
    <property type="entry name" value="G_PROTEIN_RECEP_F1_2"/>
    <property type="match status" value="1"/>
</dbReference>
<feature type="transmembrane region" description="Helical" evidence="5">
    <location>
        <begin position="225"/>
        <end position="243"/>
    </location>
</feature>
<feature type="transmembrane region" description="Helical" evidence="5">
    <location>
        <begin position="109"/>
        <end position="127"/>
    </location>
</feature>
<dbReference type="STRING" id="48699.ENSPLAP00000001573"/>
<keyword evidence="4 5" id="KW-0472">Membrane</keyword>
<dbReference type="AlphaFoldDB" id="A0A3B3TLU5"/>
<evidence type="ECO:0000259" key="6">
    <source>
        <dbReference type="PROSITE" id="PS50262"/>
    </source>
</evidence>
<dbReference type="PANTHER" id="PTHR26451:SF998">
    <property type="entry name" value="ODORANT RECEPTOR-RELATED"/>
    <property type="match status" value="1"/>
</dbReference>
<dbReference type="InterPro" id="IPR017452">
    <property type="entry name" value="GPCR_Rhodpsn_7TM"/>
</dbReference>
<feature type="transmembrane region" description="Helical" evidence="5">
    <location>
        <begin position="26"/>
        <end position="46"/>
    </location>
</feature>
<evidence type="ECO:0000256" key="1">
    <source>
        <dbReference type="ARBA" id="ARBA00004370"/>
    </source>
</evidence>
<dbReference type="Ensembl" id="ENSPLAT00000014527.1">
    <property type="protein sequence ID" value="ENSPLAP00000001573.1"/>
    <property type="gene ID" value="ENSPLAG00000002655.1"/>
</dbReference>
<dbReference type="Gene3D" id="1.20.1070.10">
    <property type="entry name" value="Rhodopsin 7-helix transmembrane proteins"/>
    <property type="match status" value="1"/>
</dbReference>
<evidence type="ECO:0000256" key="4">
    <source>
        <dbReference type="ARBA" id="ARBA00023136"/>
    </source>
</evidence>
<keyword evidence="8" id="KW-1185">Reference proteome</keyword>
<dbReference type="SUPFAM" id="SSF81321">
    <property type="entry name" value="Family A G protein-coupled receptor-like"/>
    <property type="match status" value="1"/>
</dbReference>
<reference evidence="7" key="1">
    <citation type="submission" date="2025-08" db="UniProtKB">
        <authorList>
            <consortium name="Ensembl"/>
        </authorList>
    </citation>
    <scope>IDENTIFICATION</scope>
</reference>